<protein>
    <recommendedName>
        <fullName evidence="3">dihydroorotase</fullName>
        <ecNumber evidence="3">3.5.2.3</ecNumber>
    </recommendedName>
</protein>
<evidence type="ECO:0000256" key="4">
    <source>
        <dbReference type="ARBA" id="ARBA00022723"/>
    </source>
</evidence>
<dbReference type="Proteomes" id="UP001211065">
    <property type="component" value="Unassembled WGS sequence"/>
</dbReference>
<evidence type="ECO:0000313" key="9">
    <source>
        <dbReference type="EMBL" id="KAJ3214248.1"/>
    </source>
</evidence>
<dbReference type="PANTHER" id="PTHR43137:SF1">
    <property type="entry name" value="DIHYDROOROTASE"/>
    <property type="match status" value="1"/>
</dbReference>
<keyword evidence="7" id="KW-0665">Pyrimidine biosynthesis</keyword>
<dbReference type="NCBIfam" id="TIGR00856">
    <property type="entry name" value="pyrC_dimer"/>
    <property type="match status" value="1"/>
</dbReference>
<dbReference type="HAMAP" id="MF_00219">
    <property type="entry name" value="PyrC_classII"/>
    <property type="match status" value="1"/>
</dbReference>
<dbReference type="EMBL" id="JADGJW010000637">
    <property type="protein sequence ID" value="KAJ3214248.1"/>
    <property type="molecule type" value="Genomic_DNA"/>
</dbReference>
<dbReference type="GO" id="GO:0006221">
    <property type="term" value="P:pyrimidine nucleotide biosynthetic process"/>
    <property type="evidence" value="ECO:0007669"/>
    <property type="project" value="UniProtKB-KW"/>
</dbReference>
<dbReference type="InterPro" id="IPR004721">
    <property type="entry name" value="DHOdimr"/>
</dbReference>
<keyword evidence="5" id="KW-0378">Hydrolase</keyword>
<reference evidence="9" key="1">
    <citation type="submission" date="2020-05" db="EMBL/GenBank/DDBJ databases">
        <title>Phylogenomic resolution of chytrid fungi.</title>
        <authorList>
            <person name="Stajich J.E."/>
            <person name="Amses K."/>
            <person name="Simmons R."/>
            <person name="Seto K."/>
            <person name="Myers J."/>
            <person name="Bonds A."/>
            <person name="Quandt C.A."/>
            <person name="Barry K."/>
            <person name="Liu P."/>
            <person name="Grigoriev I."/>
            <person name="Longcore J.E."/>
            <person name="James T.Y."/>
        </authorList>
    </citation>
    <scope>NUCLEOTIDE SEQUENCE</scope>
    <source>
        <strain evidence="9">JEL0476</strain>
    </source>
</reference>
<keyword evidence="10" id="KW-1185">Reference proteome</keyword>
<comment type="caution">
    <text evidence="9">The sequence shown here is derived from an EMBL/GenBank/DDBJ whole genome shotgun (WGS) entry which is preliminary data.</text>
</comment>
<dbReference type="GO" id="GO:0004151">
    <property type="term" value="F:dihydroorotase activity"/>
    <property type="evidence" value="ECO:0007669"/>
    <property type="project" value="UniProtKB-EC"/>
</dbReference>
<dbReference type="InterPro" id="IPR032466">
    <property type="entry name" value="Metal_Hydrolase"/>
</dbReference>
<dbReference type="Pfam" id="PF01979">
    <property type="entry name" value="Amidohydro_1"/>
    <property type="match status" value="1"/>
</dbReference>
<sequence length="332" mass="36998">MKLVTPLLEKSGVRNALVMPNLKPPITTTSQALSYKKELQVLAPNVNFLMTLYLVPELTPKEIYLAKKSGVVGVKSYPRGVTTNSDSGIESYTAYYHIFKAMEEVGMILNLHGEIPSDADNGVCVLNAEEKFLTHLKQLNKDFPNLKIVLEHATTKAAVEMVKSLNDNVGCTITIHHLELTVDDWAGCCHCYCKPVAKFPYDRKALQDVVREGHKKFFLGTDSAPHARHLKEGPNSAAGVFTGPYVTEYLAHALDSFNAIDKLEGFACINGRNFYGLDVKKDLINGQNRGISRLENSNFKILDELPFKDDEGIERTVVPYKAGKILNWKLKK</sequence>
<comment type="similarity">
    <text evidence="2">Belongs to the metallo-dependent hydrolases superfamily. DHOase family. Class II DHOase subfamily.</text>
</comment>
<dbReference type="PIRSF" id="PIRSF001237">
    <property type="entry name" value="DHOdimr"/>
    <property type="match status" value="1"/>
</dbReference>
<evidence type="ECO:0000259" key="8">
    <source>
        <dbReference type="Pfam" id="PF01979"/>
    </source>
</evidence>
<dbReference type="GO" id="GO:0006207">
    <property type="term" value="P:'de novo' pyrimidine nucleobase biosynthetic process"/>
    <property type="evidence" value="ECO:0007669"/>
    <property type="project" value="TreeGrafter"/>
</dbReference>
<dbReference type="Gene3D" id="3.20.20.140">
    <property type="entry name" value="Metal-dependent hydrolases"/>
    <property type="match status" value="1"/>
</dbReference>
<name>A0AAD5U1V6_9FUNG</name>
<evidence type="ECO:0000256" key="6">
    <source>
        <dbReference type="ARBA" id="ARBA00022833"/>
    </source>
</evidence>
<dbReference type="PROSITE" id="PS00483">
    <property type="entry name" value="DIHYDROOROTASE_2"/>
    <property type="match status" value="1"/>
</dbReference>
<keyword evidence="4" id="KW-0479">Metal-binding</keyword>
<dbReference type="GO" id="GO:0005737">
    <property type="term" value="C:cytoplasm"/>
    <property type="evidence" value="ECO:0007669"/>
    <property type="project" value="TreeGrafter"/>
</dbReference>
<dbReference type="EC" id="3.5.2.3" evidence="3"/>
<dbReference type="PANTHER" id="PTHR43137">
    <property type="entry name" value="DIHYDROOROTASE"/>
    <property type="match status" value="1"/>
</dbReference>
<keyword evidence="6" id="KW-0862">Zinc</keyword>
<evidence type="ECO:0000256" key="3">
    <source>
        <dbReference type="ARBA" id="ARBA00012860"/>
    </source>
</evidence>
<dbReference type="AlphaFoldDB" id="A0AAD5U1V6"/>
<dbReference type="GO" id="GO:0046872">
    <property type="term" value="F:metal ion binding"/>
    <property type="evidence" value="ECO:0007669"/>
    <property type="project" value="UniProtKB-KW"/>
</dbReference>
<organism evidence="9 10">
    <name type="scientific">Clydaea vesicula</name>
    <dbReference type="NCBI Taxonomy" id="447962"/>
    <lineage>
        <taxon>Eukaryota</taxon>
        <taxon>Fungi</taxon>
        <taxon>Fungi incertae sedis</taxon>
        <taxon>Chytridiomycota</taxon>
        <taxon>Chytridiomycota incertae sedis</taxon>
        <taxon>Chytridiomycetes</taxon>
        <taxon>Lobulomycetales</taxon>
        <taxon>Lobulomycetaceae</taxon>
        <taxon>Clydaea</taxon>
    </lineage>
</organism>
<dbReference type="InterPro" id="IPR002195">
    <property type="entry name" value="Dihydroorotase_CS"/>
</dbReference>
<accession>A0AAD5U1V6</accession>
<proteinExistence type="inferred from homology"/>
<evidence type="ECO:0000256" key="7">
    <source>
        <dbReference type="ARBA" id="ARBA00022975"/>
    </source>
</evidence>
<dbReference type="InterPro" id="IPR006680">
    <property type="entry name" value="Amidohydro-rel"/>
</dbReference>
<dbReference type="SUPFAM" id="SSF51556">
    <property type="entry name" value="Metallo-dependent hydrolases"/>
    <property type="match status" value="1"/>
</dbReference>
<comment type="pathway">
    <text evidence="1">Pyrimidine metabolism; UMP biosynthesis via de novo pathway; (S)-dihydroorotate from bicarbonate: step 3/3.</text>
</comment>
<evidence type="ECO:0000256" key="2">
    <source>
        <dbReference type="ARBA" id="ARBA00005631"/>
    </source>
</evidence>
<feature type="domain" description="Amidohydrolase-related" evidence="8">
    <location>
        <begin position="63"/>
        <end position="281"/>
    </location>
</feature>
<evidence type="ECO:0000256" key="5">
    <source>
        <dbReference type="ARBA" id="ARBA00022801"/>
    </source>
</evidence>
<gene>
    <name evidence="9" type="ORF">HK099_006956</name>
</gene>
<evidence type="ECO:0000256" key="1">
    <source>
        <dbReference type="ARBA" id="ARBA00004880"/>
    </source>
</evidence>
<evidence type="ECO:0000313" key="10">
    <source>
        <dbReference type="Proteomes" id="UP001211065"/>
    </source>
</evidence>